<reference evidence="2" key="2">
    <citation type="submission" date="2018-10" db="UniProtKB">
        <authorList>
            <consortium name="EnsemblPlants"/>
        </authorList>
    </citation>
    <scope>IDENTIFICATION</scope>
</reference>
<dbReference type="Proteomes" id="UP000019116">
    <property type="component" value="Chromosome 1A"/>
</dbReference>
<organism evidence="2">
    <name type="scientific">Triticum aestivum</name>
    <name type="common">Wheat</name>
    <dbReference type="NCBI Taxonomy" id="4565"/>
    <lineage>
        <taxon>Eukaryota</taxon>
        <taxon>Viridiplantae</taxon>
        <taxon>Streptophyta</taxon>
        <taxon>Embryophyta</taxon>
        <taxon>Tracheophyta</taxon>
        <taxon>Spermatophyta</taxon>
        <taxon>Magnoliopsida</taxon>
        <taxon>Liliopsida</taxon>
        <taxon>Poales</taxon>
        <taxon>Poaceae</taxon>
        <taxon>BOP clade</taxon>
        <taxon>Pooideae</taxon>
        <taxon>Triticodae</taxon>
        <taxon>Triticeae</taxon>
        <taxon>Triticinae</taxon>
        <taxon>Triticum</taxon>
    </lineage>
</organism>
<evidence type="ECO:0000313" key="3">
    <source>
        <dbReference type="Proteomes" id="UP000019116"/>
    </source>
</evidence>
<keyword evidence="1" id="KW-0732">Signal</keyword>
<reference evidence="2" key="1">
    <citation type="submission" date="2018-08" db="EMBL/GenBank/DDBJ databases">
        <authorList>
            <person name="Rossello M."/>
        </authorList>
    </citation>
    <scope>NUCLEOTIDE SEQUENCE [LARGE SCALE GENOMIC DNA]</scope>
    <source>
        <strain evidence="2">cv. Chinese Spring</strain>
    </source>
</reference>
<dbReference type="Gramene" id="TraesWEE_scaffold_026694_01G000400.1">
    <property type="protein sequence ID" value="TraesWEE_scaffold_026694_01G000400.1"/>
    <property type="gene ID" value="TraesWEE_scaffold_026694_01G000400"/>
</dbReference>
<proteinExistence type="predicted"/>
<dbReference type="AlphaFoldDB" id="A0A3B5Y3W1"/>
<dbReference type="Gramene" id="TraesPARA_EIv1.0_0026430.1">
    <property type="protein sequence ID" value="TraesPARA_EIv1.0_0026430.1.CDS"/>
    <property type="gene ID" value="TraesPARA_EIv1.0_0026430"/>
</dbReference>
<dbReference type="Gramene" id="TraesMAC1A03G00143330.1">
    <property type="protein sequence ID" value="TraesMAC1A03G00143330.1"/>
    <property type="gene ID" value="TraesMAC1A03G00143330"/>
</dbReference>
<dbReference type="OMA" id="KSECWME"/>
<dbReference type="Gramene" id="TraesARI1A03G00147690.1">
    <property type="protein sequence ID" value="TraesARI1A03G00147690.1"/>
    <property type="gene ID" value="TraesARI1A03G00147690"/>
</dbReference>
<dbReference type="Gramene" id="TraesCS1A03G0808900.1">
    <property type="protein sequence ID" value="TraesCS1A03G0808900.1.CDS"/>
    <property type="gene ID" value="TraesCS1A03G0808900"/>
</dbReference>
<evidence type="ECO:0000313" key="2">
    <source>
        <dbReference type="EnsemblPlants" id="TraesCS1A02G325700.1"/>
    </source>
</evidence>
<dbReference type="Gramene" id="TraesROB_scaffold_062443_01G000200.1">
    <property type="protein sequence ID" value="TraesROB_scaffold_062443_01G000200.1"/>
    <property type="gene ID" value="TraesROB_scaffold_062443_01G000200"/>
</dbReference>
<dbReference type="Gramene" id="TraesLAC1A03G00144650.1">
    <property type="protein sequence ID" value="TraesLAC1A03G00144650.1"/>
    <property type="gene ID" value="TraesLAC1A03G00144650"/>
</dbReference>
<sequence length="92" mass="10593">MGTRRAALCFLLLLVIILHGNPTLISADDAEVCKYRNPYVPFCHGWSCKAECWIEAKIFNARLQEYRCIRGGIKGTCYCLFCGNHMRFLHLH</sequence>
<dbReference type="Gramene" id="TraesJAG1A03G00141800.1">
    <property type="protein sequence ID" value="TraesJAG1A03G00141800.1"/>
    <property type="gene ID" value="TraesJAG1A03G00141800"/>
</dbReference>
<dbReference type="Gramene" id="TraesCLE_scaffold_059058_01G000200.1">
    <property type="protein sequence ID" value="TraesCLE_scaffold_059058_01G000200.1"/>
    <property type="gene ID" value="TraesCLE_scaffold_059058_01G000200"/>
</dbReference>
<dbReference type="Gramene" id="TraesLDM1A03G00141660.1">
    <property type="protein sequence ID" value="TraesLDM1A03G00141660.1"/>
    <property type="gene ID" value="TraesLDM1A03G00141660"/>
</dbReference>
<dbReference type="Gramene" id="TraesNOR1A03G00142960.1">
    <property type="protein sequence ID" value="TraesNOR1A03G00142960.1"/>
    <property type="gene ID" value="TraesNOR1A03G00142960"/>
</dbReference>
<protein>
    <recommendedName>
        <fullName evidence="4">Knottin scorpion toxin-like domain-containing protein</fullName>
    </recommendedName>
</protein>
<dbReference type="Gramene" id="TraesSYM1A03G00145610.1">
    <property type="protein sequence ID" value="TraesSYM1A03G00145610.1"/>
    <property type="gene ID" value="TraesSYM1A03G00145610"/>
</dbReference>
<feature type="chain" id="PRO_5017369505" description="Knottin scorpion toxin-like domain-containing protein" evidence="1">
    <location>
        <begin position="28"/>
        <end position="92"/>
    </location>
</feature>
<accession>A0A3B5Y3W1</accession>
<dbReference type="Gramene" id="TraesSTA1A03G00142460.1">
    <property type="protein sequence ID" value="TraesSTA1A03G00142460.1"/>
    <property type="gene ID" value="TraesSTA1A03G00142460"/>
</dbReference>
<dbReference type="Gramene" id="TraesJUL1A03G00145490.1">
    <property type="protein sequence ID" value="TraesJUL1A03G00145490.1"/>
    <property type="gene ID" value="TraesJUL1A03G00145490"/>
</dbReference>
<feature type="signal peptide" evidence="1">
    <location>
        <begin position="1"/>
        <end position="27"/>
    </location>
</feature>
<name>A0A3B5Y3W1_WHEAT</name>
<evidence type="ECO:0000256" key="1">
    <source>
        <dbReference type="SAM" id="SignalP"/>
    </source>
</evidence>
<dbReference type="Gramene" id="TraesCAD_scaffold_061322_01G000100.1">
    <property type="protein sequence ID" value="TraesCAD_scaffold_061322_01G000100.1"/>
    <property type="gene ID" value="TraesCAD_scaffold_061322_01G000100"/>
</dbReference>
<evidence type="ECO:0008006" key="4">
    <source>
        <dbReference type="Google" id="ProtNLM"/>
    </source>
</evidence>
<keyword evidence="3" id="KW-1185">Reference proteome</keyword>
<dbReference type="EnsemblPlants" id="TraesCS1A02G325700.1">
    <property type="protein sequence ID" value="TraesCS1A02G325700.1"/>
    <property type="gene ID" value="TraesCS1A02G325700"/>
</dbReference>
<dbReference type="OrthoDB" id="667443at2759"/>
<dbReference type="Gramene" id="TraesCS1A02G325700.1">
    <property type="protein sequence ID" value="TraesCS1A02G325700.1"/>
    <property type="gene ID" value="TraesCS1A02G325700"/>
</dbReference>